<feature type="domain" description="tRNA (32-2'-O)-methyltransferase regulator THADA-like C-terminal TPR repeats region" evidence="5">
    <location>
        <begin position="891"/>
        <end position="1032"/>
    </location>
</feature>
<dbReference type="STRING" id="692275.N1QDU7"/>
<dbReference type="Proteomes" id="UP000016931">
    <property type="component" value="Unassembled WGS sequence"/>
</dbReference>
<evidence type="ECO:0000313" key="7">
    <source>
        <dbReference type="Proteomes" id="UP000016931"/>
    </source>
</evidence>
<proteinExistence type="inferred from homology"/>
<evidence type="ECO:0000256" key="2">
    <source>
        <dbReference type="ARBA" id="ARBA00022694"/>
    </source>
</evidence>
<dbReference type="Pfam" id="PF26523">
    <property type="entry name" value="Trm732_C"/>
    <property type="match status" value="1"/>
</dbReference>
<dbReference type="Pfam" id="PF25150">
    <property type="entry name" value="TPR_Trm732"/>
    <property type="match status" value="1"/>
</dbReference>
<protein>
    <submittedName>
        <fullName evidence="6">Uncharacterized protein</fullName>
    </submittedName>
</protein>
<evidence type="ECO:0000259" key="4">
    <source>
        <dbReference type="Pfam" id="PF25150"/>
    </source>
</evidence>
<dbReference type="Pfam" id="PF25151">
    <property type="entry name" value="TPR_Trm732_C"/>
    <property type="match status" value="1"/>
</dbReference>
<organism evidence="6 7">
    <name type="scientific">Sphaerulina musiva (strain SO2202)</name>
    <name type="common">Poplar stem canker fungus</name>
    <name type="synonym">Septoria musiva</name>
    <dbReference type="NCBI Taxonomy" id="692275"/>
    <lineage>
        <taxon>Eukaryota</taxon>
        <taxon>Fungi</taxon>
        <taxon>Dikarya</taxon>
        <taxon>Ascomycota</taxon>
        <taxon>Pezizomycotina</taxon>
        <taxon>Dothideomycetes</taxon>
        <taxon>Dothideomycetidae</taxon>
        <taxon>Mycosphaerellales</taxon>
        <taxon>Mycosphaerellaceae</taxon>
        <taxon>Sphaerulina</taxon>
    </lineage>
</organism>
<dbReference type="Pfam" id="PF10350">
    <property type="entry name" value="DUF2428"/>
    <property type="match status" value="1"/>
</dbReference>
<dbReference type="InterPro" id="IPR056843">
    <property type="entry name" value="THADA-like_TPR"/>
</dbReference>
<dbReference type="EMBL" id="KB456267">
    <property type="protein sequence ID" value="EMF10346.1"/>
    <property type="molecule type" value="Genomic_DNA"/>
</dbReference>
<feature type="domain" description="DUF2428" evidence="3">
    <location>
        <begin position="663"/>
        <end position="889"/>
    </location>
</feature>
<evidence type="ECO:0000313" key="6">
    <source>
        <dbReference type="EMBL" id="EMF10346.1"/>
    </source>
</evidence>
<name>N1QDU7_SPHMS</name>
<dbReference type="GO" id="GO:0005829">
    <property type="term" value="C:cytosol"/>
    <property type="evidence" value="ECO:0007669"/>
    <property type="project" value="TreeGrafter"/>
</dbReference>
<gene>
    <name evidence="6" type="ORF">SEPMUDRAFT_69429</name>
</gene>
<dbReference type="RefSeq" id="XP_016758467.1">
    <property type="nucleotide sequence ID" value="XM_016909863.1"/>
</dbReference>
<dbReference type="InterPro" id="IPR051954">
    <property type="entry name" value="tRNA_methyltransferase_THADA"/>
</dbReference>
<keyword evidence="2" id="KW-0819">tRNA processing</keyword>
<dbReference type="HOGENOM" id="CLU_001011_1_1_1"/>
<accession>N1QDU7</accession>
<keyword evidence="7" id="KW-1185">Reference proteome</keyword>
<dbReference type="OMA" id="LIMDPFD"/>
<dbReference type="PANTHER" id="PTHR14387:SF0">
    <property type="entry name" value="DUF2428 DOMAIN-CONTAINING PROTEIN"/>
    <property type="match status" value="1"/>
</dbReference>
<dbReference type="OrthoDB" id="73997at2759"/>
<evidence type="ECO:0000259" key="3">
    <source>
        <dbReference type="Pfam" id="PF10350"/>
    </source>
</evidence>
<dbReference type="InterPro" id="IPR019442">
    <property type="entry name" value="THADA/TRM732_DUF2428"/>
</dbReference>
<feature type="domain" description="tRNA (32-2'-O)-methyltransferase regulator THADA-like TPR repeats region" evidence="4">
    <location>
        <begin position="248"/>
        <end position="526"/>
    </location>
</feature>
<reference evidence="6 7" key="1">
    <citation type="journal article" date="2012" name="PLoS Pathog.">
        <title>Diverse lifestyles and strategies of plant pathogenesis encoded in the genomes of eighteen Dothideomycetes fungi.</title>
        <authorList>
            <person name="Ohm R.A."/>
            <person name="Feau N."/>
            <person name="Henrissat B."/>
            <person name="Schoch C.L."/>
            <person name="Horwitz B.A."/>
            <person name="Barry K.W."/>
            <person name="Condon B.J."/>
            <person name="Copeland A.C."/>
            <person name="Dhillon B."/>
            <person name="Glaser F."/>
            <person name="Hesse C.N."/>
            <person name="Kosti I."/>
            <person name="LaButti K."/>
            <person name="Lindquist E.A."/>
            <person name="Lucas S."/>
            <person name="Salamov A.A."/>
            <person name="Bradshaw R.E."/>
            <person name="Ciuffetti L."/>
            <person name="Hamelin R.C."/>
            <person name="Kema G.H.J."/>
            <person name="Lawrence C."/>
            <person name="Scott J.A."/>
            <person name="Spatafora J.W."/>
            <person name="Turgeon B.G."/>
            <person name="de Wit P.J.G.M."/>
            <person name="Zhong S."/>
            <person name="Goodwin S.B."/>
            <person name="Grigoriev I.V."/>
        </authorList>
    </citation>
    <scope>NUCLEOTIDE SEQUENCE [LARGE SCALE GENOMIC DNA]</scope>
    <source>
        <strain evidence="6 7">SO2202</strain>
    </source>
</reference>
<dbReference type="eggNOG" id="KOG1810">
    <property type="taxonomic scope" value="Eukaryota"/>
</dbReference>
<evidence type="ECO:0000256" key="1">
    <source>
        <dbReference type="ARBA" id="ARBA00010409"/>
    </source>
</evidence>
<dbReference type="InterPro" id="IPR016024">
    <property type="entry name" value="ARM-type_fold"/>
</dbReference>
<sequence length="1586" mass="176306">MSTSTQLLDETHLKKISRSIRDYIPSTATDDSEDDTTARPLRLLLDNVLYTSSFPILSIAHRTAAWNTLCSLIDQSSQSAVEAVRQTIWDHGTWRRALRLYLDHAHNARPKSSRQLLVTLTSALQKQVGDLRARSLELATKALVSSLVDYEDPPRAKAGIQLLTTFISKQLLDVKDLPSAFTSLRPGIHVHEGFLGARDLLEVLFRWLGKGDFGSTIASSVSTVLERLDYHDAELRGNVGNAREVQPWRTPLESSYRQGGINMDDLRAHIFPMLFRRRPEDFSTYLHWYGIEVGRDYSTKIPSFDSYAEMLYAALHTGKAIGLLTETDDRTVTCVDNVVGVPISIIRSLMTSSDRSARLAGLSVLLVSPVPSKPLSVSALALVKKAFGVYLADVDADFRSEVFGAFQRLVDRLRSVTAVLSRANALSATIEMARITLQKHQDLLKWLLRFLTQELRPTASYQRHICALRCLSMLARSGLDHGVPAREWSKSAQGQIKWPFEISVMSPELRRLLVDLLMDPFDDVRQSSFSLLNLYSSLGVLPSSACAVAPDFYLQALDRAEATMHQTGRADHADGVAYLYSLYYQACIAEGRTEPAWQYAEQTVLEERLLKKLELFVGTAQRSLSEAVAGLPLHGLLTSLRYVLVQRHLHVHDHSHDQMPDTIYSWLRQIWDVVKPVLCDDAPEGYLPEESEACANDTKETLSYCWRALKESSLLLGTLVSLDPTASSDEAANLTKYSSLCFTQLAELRHRGAFSTVAQTWATCCTRAKDASHQGQPQLEIWYEDIVSKLRTNVTINTRRSAGFPSLLCGVLVADRSGKLVAQAVTDLESIARQKVDARSAEEGSLAQVHAMNCFKDILKNSKLGERSEPFLANALQLSADGLRSEAWAIRNCGLMLFRAVIDRLLGTSDAHFDDDAEIQKRISTEAYPHLLDVVLSLLKAPADGTTTRFEGVFPALQLLQLTRVPEDRLSETTSAVDTLISSSSWHVRDKAARTLASFTSMDELALQLDELLSGGPLRENHTHGLLLLIKHTLAQATTDIIQPETPKHELTIAFYDCSCLARSVGELFHRTRSVVTKAASLDVVRACSAFLTGINTPDSASGHAIDVFQAILDDIREDPTAAVIRQAWARLVAQYLSAQPVSEHDSWSDLIAMVVELSQYDEGAVTHFLQALHPVGLDSGKSTSQLAMQLYTYISGGNARMELKCTAQRTLIEHAGAPGNSVEFDIVRIQKYSADSGSTARYADQLLQIQALQIEFLLRTLPVVHNELIEDVSTWSAACVASIDGTGVYAREAAAEALGRVTQLWRIMQTEERLESHFLRLCIAVYDLLNDDDEDTRLLAIKICTRIIPGTPPRSPGLEPIIASQKLLAFCIKRWPSSPHLIAEAFHRAFSFNETTANNKDNNDDSPQTITERLATTNGMNDRDTTLFAEEKQNLYIDEAKEVRIWSQVLTKLHAPSIPKSLIQSLTTYVSSALSDLTVHAQNLPQNFDGPLGWTTTILDLYNLGLRVIYGAEVLLNISGDFHGVKIPVQPSDLRKRLFEFVTALEKIEGNCLWKWEAQRVLTESLSRKVERVGGFIGRGLEEHI</sequence>
<dbReference type="SUPFAM" id="SSF48371">
    <property type="entry name" value="ARM repeat"/>
    <property type="match status" value="2"/>
</dbReference>
<comment type="similarity">
    <text evidence="1">Belongs to the THADA family.</text>
</comment>
<evidence type="ECO:0000259" key="5">
    <source>
        <dbReference type="Pfam" id="PF25151"/>
    </source>
</evidence>
<dbReference type="InterPro" id="IPR056842">
    <property type="entry name" value="THADA-like_TPR_C"/>
</dbReference>
<dbReference type="GeneID" id="27907000"/>
<dbReference type="PANTHER" id="PTHR14387">
    <property type="entry name" value="THADA/DEATH RECEPTOR INTERACTING PROTEIN"/>
    <property type="match status" value="1"/>
</dbReference>
<dbReference type="GO" id="GO:0030488">
    <property type="term" value="P:tRNA methylation"/>
    <property type="evidence" value="ECO:0007669"/>
    <property type="project" value="TreeGrafter"/>
</dbReference>